<dbReference type="GO" id="GO:0016491">
    <property type="term" value="F:oxidoreductase activity"/>
    <property type="evidence" value="ECO:0007669"/>
    <property type="project" value="InterPro"/>
</dbReference>
<dbReference type="CDD" id="cd04202">
    <property type="entry name" value="CuRO_D2_2dMcoN_like"/>
    <property type="match status" value="1"/>
</dbReference>
<proteinExistence type="predicted"/>
<reference evidence="2 3" key="1">
    <citation type="submission" date="2018-08" db="EMBL/GenBank/DDBJ databases">
        <title>Genome sequence of Methylocystis hirsuta CSC1, a methanotroph able to accumulate PHAs.</title>
        <authorList>
            <person name="Bordel S."/>
            <person name="Rodriguez E."/>
            <person name="Gancedo J."/>
            <person name="Munoz R."/>
        </authorList>
    </citation>
    <scope>NUCLEOTIDE SEQUENCE [LARGE SCALE GENOMIC DNA]</scope>
    <source>
        <strain evidence="2 3">CSC1</strain>
    </source>
</reference>
<dbReference type="Gene3D" id="2.60.40.420">
    <property type="entry name" value="Cupredoxins - blue copper proteins"/>
    <property type="match status" value="1"/>
</dbReference>
<dbReference type="InterPro" id="IPR011706">
    <property type="entry name" value="Cu-oxidase_C"/>
</dbReference>
<evidence type="ECO:0000313" key="3">
    <source>
        <dbReference type="Proteomes" id="UP000268623"/>
    </source>
</evidence>
<protein>
    <recommendedName>
        <fullName evidence="1">Plastocyanin-like domain-containing protein</fullName>
    </recommendedName>
</protein>
<evidence type="ECO:0000313" key="2">
    <source>
        <dbReference type="EMBL" id="RNJ51539.1"/>
    </source>
</evidence>
<dbReference type="Pfam" id="PF07731">
    <property type="entry name" value="Cu-oxidase_2"/>
    <property type="match status" value="1"/>
</dbReference>
<sequence length="137" mass="15453">MSAYRFEPGTYMPGGSEMTDFNIWAWNSRVFPGIDPMVARIGERVRIRMANLTMTNHPVHLHGHHFSVTGTDGGWVPQMARWPESTTDVPVGVTRTIEFDAATAPRRRWSTSRFSLRLRSRWSRIRSSASALSCGSA</sequence>
<comment type="caution">
    <text evidence="2">The sequence shown here is derived from an EMBL/GenBank/DDBJ whole genome shotgun (WGS) entry which is preliminary data.</text>
</comment>
<evidence type="ECO:0000259" key="1">
    <source>
        <dbReference type="Pfam" id="PF07731"/>
    </source>
</evidence>
<dbReference type="EMBL" id="QWDD01000001">
    <property type="protein sequence ID" value="RNJ51539.1"/>
    <property type="molecule type" value="Genomic_DNA"/>
</dbReference>
<feature type="domain" description="Plastocyanin-like" evidence="1">
    <location>
        <begin position="16"/>
        <end position="102"/>
    </location>
</feature>
<organism evidence="2 3">
    <name type="scientific">Methylocystis hirsuta</name>
    <dbReference type="NCBI Taxonomy" id="369798"/>
    <lineage>
        <taxon>Bacteria</taxon>
        <taxon>Pseudomonadati</taxon>
        <taxon>Pseudomonadota</taxon>
        <taxon>Alphaproteobacteria</taxon>
        <taxon>Hyphomicrobiales</taxon>
        <taxon>Methylocystaceae</taxon>
        <taxon>Methylocystis</taxon>
    </lineage>
</organism>
<gene>
    <name evidence="2" type="ORF">D1O30_04825</name>
</gene>
<name>A0A3M9XTC7_9HYPH</name>
<dbReference type="Proteomes" id="UP000268623">
    <property type="component" value="Unassembled WGS sequence"/>
</dbReference>
<accession>A0A3M9XTC7</accession>
<dbReference type="AlphaFoldDB" id="A0A3M9XTC7"/>
<dbReference type="InterPro" id="IPR008972">
    <property type="entry name" value="Cupredoxin"/>
</dbReference>
<dbReference type="SUPFAM" id="SSF49503">
    <property type="entry name" value="Cupredoxins"/>
    <property type="match status" value="1"/>
</dbReference>
<keyword evidence="3" id="KW-1185">Reference proteome</keyword>
<dbReference type="OrthoDB" id="9757546at2"/>
<dbReference type="GO" id="GO:0005507">
    <property type="term" value="F:copper ion binding"/>
    <property type="evidence" value="ECO:0007669"/>
    <property type="project" value="InterPro"/>
</dbReference>